<sequence>MRMHDNARPHTARAMLDALETLKFEVLCHPPYSPDLAPSDFHFFPHLKMDLKETHFTSDDEVKRAVTSWIRQRTPEFFTDGMRKLVLRCEKCIERQGDYVEK</sequence>
<comment type="caution">
    <text evidence="1">The sequence shown here is derived from an EMBL/GenBank/DDBJ whole genome shotgun (WGS) entry which is preliminary data.</text>
</comment>
<dbReference type="InterPro" id="IPR052709">
    <property type="entry name" value="Transposase-MT_Hybrid"/>
</dbReference>
<gene>
    <name evidence="1" type="ORF">Cfor_09692</name>
</gene>
<dbReference type="PANTHER" id="PTHR46060:SF1">
    <property type="entry name" value="MARINER MOS1 TRANSPOSASE-LIKE PROTEIN"/>
    <property type="match status" value="1"/>
</dbReference>
<keyword evidence="2" id="KW-1185">Reference proteome</keyword>
<evidence type="ECO:0000313" key="2">
    <source>
        <dbReference type="Proteomes" id="UP000502823"/>
    </source>
</evidence>
<dbReference type="GO" id="GO:0003676">
    <property type="term" value="F:nucleic acid binding"/>
    <property type="evidence" value="ECO:0007669"/>
    <property type="project" value="InterPro"/>
</dbReference>
<dbReference type="PANTHER" id="PTHR46060">
    <property type="entry name" value="MARINER MOS1 TRANSPOSASE-LIKE PROTEIN"/>
    <property type="match status" value="1"/>
</dbReference>
<accession>A0A6L2PHX5</accession>
<dbReference type="Proteomes" id="UP000502823">
    <property type="component" value="Unassembled WGS sequence"/>
</dbReference>
<dbReference type="Gene3D" id="3.30.420.10">
    <property type="entry name" value="Ribonuclease H-like superfamily/Ribonuclease H"/>
    <property type="match status" value="1"/>
</dbReference>
<dbReference type="InterPro" id="IPR036397">
    <property type="entry name" value="RNaseH_sf"/>
</dbReference>
<dbReference type="InParanoid" id="A0A6L2PHX5"/>
<evidence type="ECO:0008006" key="3">
    <source>
        <dbReference type="Google" id="ProtNLM"/>
    </source>
</evidence>
<dbReference type="AlphaFoldDB" id="A0A6L2PHX5"/>
<proteinExistence type="predicted"/>
<evidence type="ECO:0000313" key="1">
    <source>
        <dbReference type="EMBL" id="GFG32159.1"/>
    </source>
</evidence>
<dbReference type="EMBL" id="BLKM01000351">
    <property type="protein sequence ID" value="GFG32159.1"/>
    <property type="molecule type" value="Genomic_DNA"/>
</dbReference>
<dbReference type="OrthoDB" id="10065579at2759"/>
<protein>
    <recommendedName>
        <fullName evidence="3">Tc1-like transposase DDE domain-containing protein</fullName>
    </recommendedName>
</protein>
<reference evidence="2" key="1">
    <citation type="submission" date="2020-01" db="EMBL/GenBank/DDBJ databases">
        <title>Draft genome sequence of the Termite Coptotermes fromosanus.</title>
        <authorList>
            <person name="Itakura S."/>
            <person name="Yosikawa Y."/>
            <person name="Umezawa K."/>
        </authorList>
    </citation>
    <scope>NUCLEOTIDE SEQUENCE [LARGE SCALE GENOMIC DNA]</scope>
</reference>
<name>A0A6L2PHX5_COPFO</name>
<organism evidence="1 2">
    <name type="scientific">Coptotermes formosanus</name>
    <name type="common">Formosan subterranean termite</name>
    <dbReference type="NCBI Taxonomy" id="36987"/>
    <lineage>
        <taxon>Eukaryota</taxon>
        <taxon>Metazoa</taxon>
        <taxon>Ecdysozoa</taxon>
        <taxon>Arthropoda</taxon>
        <taxon>Hexapoda</taxon>
        <taxon>Insecta</taxon>
        <taxon>Pterygota</taxon>
        <taxon>Neoptera</taxon>
        <taxon>Polyneoptera</taxon>
        <taxon>Dictyoptera</taxon>
        <taxon>Blattodea</taxon>
        <taxon>Blattoidea</taxon>
        <taxon>Termitoidae</taxon>
        <taxon>Rhinotermitidae</taxon>
        <taxon>Coptotermes</taxon>
    </lineage>
</organism>